<gene>
    <name evidence="6" type="ORF">CALCODRAFT_440370</name>
</gene>
<dbReference type="FunFam" id="3.40.50.720:FF:000084">
    <property type="entry name" value="Short-chain dehydrogenase reductase"/>
    <property type="match status" value="1"/>
</dbReference>
<proteinExistence type="inferred from homology"/>
<dbReference type="InterPro" id="IPR020904">
    <property type="entry name" value="Sc_DH/Rdtase_CS"/>
</dbReference>
<dbReference type="PROSITE" id="PS00061">
    <property type="entry name" value="ADH_SHORT"/>
    <property type="match status" value="1"/>
</dbReference>
<dbReference type="PRINTS" id="PR00081">
    <property type="entry name" value="GDHRDH"/>
</dbReference>
<dbReference type="PRINTS" id="PR00080">
    <property type="entry name" value="SDRFAMILY"/>
</dbReference>
<dbReference type="EMBL" id="KV424042">
    <property type="protein sequence ID" value="KZT53235.1"/>
    <property type="molecule type" value="Genomic_DNA"/>
</dbReference>
<dbReference type="OrthoDB" id="3819888at2759"/>
<comment type="similarity">
    <text evidence="1 4">Belongs to the short-chain dehydrogenases/reductases (SDR) family.</text>
</comment>
<dbReference type="Gene3D" id="3.40.50.720">
    <property type="entry name" value="NAD(P)-binding Rossmann-like Domain"/>
    <property type="match status" value="1"/>
</dbReference>
<protein>
    <submittedName>
        <fullName evidence="6">NAD(P)-binding protein</fullName>
    </submittedName>
</protein>
<evidence type="ECO:0000256" key="2">
    <source>
        <dbReference type="ARBA" id="ARBA00022857"/>
    </source>
</evidence>
<evidence type="ECO:0000256" key="5">
    <source>
        <dbReference type="SAM" id="MobiDB-lite"/>
    </source>
</evidence>
<dbReference type="InParanoid" id="A0A165DP93"/>
<evidence type="ECO:0000313" key="7">
    <source>
        <dbReference type="Proteomes" id="UP000076842"/>
    </source>
</evidence>
<evidence type="ECO:0000256" key="4">
    <source>
        <dbReference type="RuleBase" id="RU000363"/>
    </source>
</evidence>
<keyword evidence="2" id="KW-0521">NADP</keyword>
<dbReference type="Pfam" id="PF00106">
    <property type="entry name" value="adh_short"/>
    <property type="match status" value="1"/>
</dbReference>
<feature type="compositionally biased region" description="Basic and acidic residues" evidence="5">
    <location>
        <begin position="237"/>
        <end position="253"/>
    </location>
</feature>
<dbReference type="PANTHER" id="PTHR43618:SF4">
    <property type="entry name" value="SHORT CHAIN DEHYDROGENASE_REDUCTASE FAMILY (AFU_ORTHOLOGUE AFUA_7G04540)"/>
    <property type="match status" value="1"/>
</dbReference>
<dbReference type="SUPFAM" id="SSF51735">
    <property type="entry name" value="NAD(P)-binding Rossmann-fold domains"/>
    <property type="match status" value="1"/>
</dbReference>
<dbReference type="InterPro" id="IPR052178">
    <property type="entry name" value="Sec_Metab_Biosynth_SDR"/>
</dbReference>
<keyword evidence="3" id="KW-0560">Oxidoreductase</keyword>
<sequence>MASNQELTASALFDFRGAVAVVTGGGTGIGLMCAQALANNGAKVYIAGRRLSALDAAVKAHGSTLQNGGALVPVQADITDKASIAELVKQVSAREKQVDVLVNNAGIDGPTNNVEAGNEGAQQLHDELWQIEPKEWLDVYNTNVVGHFFTTVAFLPLLSAATARKPGYSAAVVNISSISGITRTTQHHFAYNVSKSAAIQLTTMLAQELSRPGVKVRVNSIAPGLFPTEMTTDESDEHQKSHMPAGDDFRENKGVPAGRAGRDQDMAQAVLMLAANQYANGQTVAIDGGYLLRHP</sequence>
<reference evidence="6 7" key="1">
    <citation type="journal article" date="2016" name="Mol. Biol. Evol.">
        <title>Comparative Genomics of Early-Diverging Mushroom-Forming Fungi Provides Insights into the Origins of Lignocellulose Decay Capabilities.</title>
        <authorList>
            <person name="Nagy L.G."/>
            <person name="Riley R."/>
            <person name="Tritt A."/>
            <person name="Adam C."/>
            <person name="Daum C."/>
            <person name="Floudas D."/>
            <person name="Sun H."/>
            <person name="Yadav J.S."/>
            <person name="Pangilinan J."/>
            <person name="Larsson K.H."/>
            <person name="Matsuura K."/>
            <person name="Barry K."/>
            <person name="Labutti K."/>
            <person name="Kuo R."/>
            <person name="Ohm R.A."/>
            <person name="Bhattacharya S.S."/>
            <person name="Shirouzu T."/>
            <person name="Yoshinaga Y."/>
            <person name="Martin F.M."/>
            <person name="Grigoriev I.V."/>
            <person name="Hibbett D.S."/>
        </authorList>
    </citation>
    <scope>NUCLEOTIDE SEQUENCE [LARGE SCALE GENOMIC DNA]</scope>
    <source>
        <strain evidence="6 7">HHB12733</strain>
    </source>
</reference>
<dbReference type="CDD" id="cd05233">
    <property type="entry name" value="SDR_c"/>
    <property type="match status" value="1"/>
</dbReference>
<evidence type="ECO:0000313" key="6">
    <source>
        <dbReference type="EMBL" id="KZT53235.1"/>
    </source>
</evidence>
<dbReference type="AlphaFoldDB" id="A0A165DP93"/>
<dbReference type="InterPro" id="IPR002347">
    <property type="entry name" value="SDR_fam"/>
</dbReference>
<evidence type="ECO:0000256" key="3">
    <source>
        <dbReference type="ARBA" id="ARBA00023002"/>
    </source>
</evidence>
<dbReference type="GO" id="GO:0016491">
    <property type="term" value="F:oxidoreductase activity"/>
    <property type="evidence" value="ECO:0007669"/>
    <property type="project" value="UniProtKB-KW"/>
</dbReference>
<keyword evidence="7" id="KW-1185">Reference proteome</keyword>
<organism evidence="6 7">
    <name type="scientific">Calocera cornea HHB12733</name>
    <dbReference type="NCBI Taxonomy" id="1353952"/>
    <lineage>
        <taxon>Eukaryota</taxon>
        <taxon>Fungi</taxon>
        <taxon>Dikarya</taxon>
        <taxon>Basidiomycota</taxon>
        <taxon>Agaricomycotina</taxon>
        <taxon>Dacrymycetes</taxon>
        <taxon>Dacrymycetales</taxon>
        <taxon>Dacrymycetaceae</taxon>
        <taxon>Calocera</taxon>
    </lineage>
</organism>
<evidence type="ECO:0000256" key="1">
    <source>
        <dbReference type="ARBA" id="ARBA00006484"/>
    </source>
</evidence>
<dbReference type="PANTHER" id="PTHR43618">
    <property type="entry name" value="7-ALPHA-HYDROXYSTEROID DEHYDROGENASE"/>
    <property type="match status" value="1"/>
</dbReference>
<dbReference type="InterPro" id="IPR036291">
    <property type="entry name" value="NAD(P)-bd_dom_sf"/>
</dbReference>
<name>A0A165DP93_9BASI</name>
<feature type="region of interest" description="Disordered" evidence="5">
    <location>
        <begin position="226"/>
        <end position="260"/>
    </location>
</feature>
<accession>A0A165DP93</accession>
<dbReference type="STRING" id="1353952.A0A165DP93"/>
<dbReference type="Proteomes" id="UP000076842">
    <property type="component" value="Unassembled WGS sequence"/>
</dbReference>